<evidence type="ECO:0000256" key="1">
    <source>
        <dbReference type="ARBA" id="ARBA00010587"/>
    </source>
</evidence>
<dbReference type="InterPro" id="IPR012312">
    <property type="entry name" value="Hemerythrin-like"/>
</dbReference>
<evidence type="ECO:0000256" key="2">
    <source>
        <dbReference type="ARBA" id="ARBA00022621"/>
    </source>
</evidence>
<dbReference type="Proteomes" id="UP000060487">
    <property type="component" value="Unassembled WGS sequence"/>
</dbReference>
<proteinExistence type="inferred from homology"/>
<dbReference type="NCBIfam" id="NF033749">
    <property type="entry name" value="bact_hemeryth"/>
    <property type="match status" value="1"/>
</dbReference>
<dbReference type="InterPro" id="IPR035938">
    <property type="entry name" value="Hemerythrin-like_sf"/>
</dbReference>
<dbReference type="InterPro" id="IPR016131">
    <property type="entry name" value="Haemerythrin_Fe_BS"/>
</dbReference>
<keyword evidence="2" id="KW-0561">Oxygen transport</keyword>
<dbReference type="EMBL" id="LNQR01000023">
    <property type="protein sequence ID" value="KWT92046.1"/>
    <property type="molecule type" value="Genomic_DNA"/>
</dbReference>
<evidence type="ECO:0000256" key="4">
    <source>
        <dbReference type="ARBA" id="ARBA00023004"/>
    </source>
</evidence>
<dbReference type="PROSITE" id="PS00550">
    <property type="entry name" value="HEMERYTHRINS"/>
    <property type="match status" value="1"/>
</dbReference>
<protein>
    <submittedName>
        <fullName evidence="6">Hemerythrin</fullName>
    </submittedName>
</protein>
<dbReference type="NCBIfam" id="TIGR02481">
    <property type="entry name" value="hemeryth_dom"/>
    <property type="match status" value="1"/>
</dbReference>
<dbReference type="CDD" id="cd12107">
    <property type="entry name" value="Hemerythrin"/>
    <property type="match status" value="1"/>
</dbReference>
<dbReference type="SUPFAM" id="SSF47188">
    <property type="entry name" value="Hemerythrin-like"/>
    <property type="match status" value="1"/>
</dbReference>
<evidence type="ECO:0000259" key="5">
    <source>
        <dbReference type="Pfam" id="PF01814"/>
    </source>
</evidence>
<dbReference type="Pfam" id="PF01814">
    <property type="entry name" value="Hemerythrin"/>
    <property type="match status" value="1"/>
</dbReference>
<dbReference type="RefSeq" id="WP_236861471.1">
    <property type="nucleotide sequence ID" value="NZ_LNQR01000023.1"/>
</dbReference>
<accession>A0ABR5SM12</accession>
<dbReference type="InterPro" id="IPR050669">
    <property type="entry name" value="Hemerythrin"/>
</dbReference>
<comment type="caution">
    <text evidence="6">The sequence shown here is derived from an EMBL/GenBank/DDBJ whole genome shotgun (WGS) entry which is preliminary data.</text>
</comment>
<evidence type="ECO:0000313" key="7">
    <source>
        <dbReference type="Proteomes" id="UP000060487"/>
    </source>
</evidence>
<dbReference type="InterPro" id="IPR012827">
    <property type="entry name" value="Hemerythrin_metal-bd"/>
</dbReference>
<keyword evidence="3" id="KW-0479">Metal-binding</keyword>
<dbReference type="PANTHER" id="PTHR37164:SF1">
    <property type="entry name" value="BACTERIOHEMERYTHRIN"/>
    <property type="match status" value="1"/>
</dbReference>
<gene>
    <name evidence="6" type="ORF">ASN18_0599</name>
</gene>
<sequence length="141" mass="16851">MEIQWSDSLATGVDKIDNQHKEIFARISSLINLDIENMEFEKREVELHKVLRFLGGYVIDHFKTEEEFMTRYHYPNYDDHKKEHMEFLKSYSALVRMFEKDGATDLIVTATQNQAVDWLVKHIKDTDQKMAYYLKPKMQKT</sequence>
<reference evidence="6 7" key="1">
    <citation type="submission" date="2015-11" db="EMBL/GenBank/DDBJ databases">
        <authorList>
            <person name="Lin W."/>
        </authorList>
    </citation>
    <scope>NUCLEOTIDE SEQUENCE [LARGE SCALE GENOMIC DNA]</scope>
    <source>
        <strain evidence="6 7">HCH-1</strain>
    </source>
</reference>
<organism evidence="6 7">
    <name type="scientific">Candidatus Magnetominusculus xianensis</name>
    <dbReference type="NCBI Taxonomy" id="1748249"/>
    <lineage>
        <taxon>Bacteria</taxon>
        <taxon>Pseudomonadati</taxon>
        <taxon>Nitrospirota</taxon>
        <taxon>Nitrospiria</taxon>
        <taxon>Nitrospirales</taxon>
        <taxon>Nitrospiraceae</taxon>
        <taxon>Candidatus Magnetominusculus</taxon>
    </lineage>
</organism>
<evidence type="ECO:0000256" key="3">
    <source>
        <dbReference type="ARBA" id="ARBA00022723"/>
    </source>
</evidence>
<keyword evidence="4" id="KW-0408">Iron</keyword>
<comment type="similarity">
    <text evidence="1">Belongs to the hemerythrin family.</text>
</comment>
<dbReference type="Gene3D" id="1.20.120.50">
    <property type="entry name" value="Hemerythrin-like"/>
    <property type="match status" value="1"/>
</dbReference>
<dbReference type="PANTHER" id="PTHR37164">
    <property type="entry name" value="BACTERIOHEMERYTHRIN"/>
    <property type="match status" value="1"/>
</dbReference>
<keyword evidence="2" id="KW-0813">Transport</keyword>
<evidence type="ECO:0000313" key="6">
    <source>
        <dbReference type="EMBL" id="KWT92046.1"/>
    </source>
</evidence>
<feature type="domain" description="Hemerythrin-like" evidence="5">
    <location>
        <begin position="11"/>
        <end position="131"/>
    </location>
</feature>
<name>A0ABR5SM12_9BACT</name>
<keyword evidence="7" id="KW-1185">Reference proteome</keyword>